<dbReference type="PROSITE" id="PS51257">
    <property type="entry name" value="PROKAR_LIPOPROTEIN"/>
    <property type="match status" value="1"/>
</dbReference>
<name>A0A7S6VXT5_9GAMM</name>
<protein>
    <recommendedName>
        <fullName evidence="4">Lipoprotein</fullName>
    </recommendedName>
</protein>
<sequence>MIKQMIVVGLLGVSLTGCIVAPYDDGGRHHSGYDRDRTHWNSDRDRSKWDRDRPNRAHENHFPNHRDGYNHR</sequence>
<evidence type="ECO:0008006" key="4">
    <source>
        <dbReference type="Google" id="ProtNLM"/>
    </source>
</evidence>
<feature type="region of interest" description="Disordered" evidence="1">
    <location>
        <begin position="23"/>
        <end position="72"/>
    </location>
</feature>
<dbReference type="Proteomes" id="UP000593966">
    <property type="component" value="Chromosome"/>
</dbReference>
<dbReference type="RefSeq" id="WP_180045691.1">
    <property type="nucleotide sequence ID" value="NZ_CP048659.1"/>
</dbReference>
<reference evidence="2 3" key="1">
    <citation type="submission" date="2020-02" db="EMBL/GenBank/DDBJ databases">
        <title>Tigecycline-resistant Acinetobacter species from pigs and migratory birds.</title>
        <authorList>
            <person name="Chen C."/>
            <person name="Sun J."/>
            <person name="Liao X.-P."/>
            <person name="Liu Y.-H."/>
        </authorList>
    </citation>
    <scope>NUCLEOTIDE SEQUENCE [LARGE SCALE GENOMIC DNA]</scope>
    <source>
        <strain evidence="2 3">YH12207_T</strain>
    </source>
</reference>
<evidence type="ECO:0000313" key="2">
    <source>
        <dbReference type="EMBL" id="QOW46870.1"/>
    </source>
</evidence>
<gene>
    <name evidence="2" type="ORF">G0028_13735</name>
</gene>
<accession>A0A7S6VXT5</accession>
<proteinExistence type="predicted"/>
<feature type="compositionally biased region" description="Basic and acidic residues" evidence="1">
    <location>
        <begin position="25"/>
        <end position="72"/>
    </location>
</feature>
<dbReference type="AlphaFoldDB" id="A0A7S6VXT5"/>
<keyword evidence="3" id="KW-1185">Reference proteome</keyword>
<evidence type="ECO:0000313" key="3">
    <source>
        <dbReference type="Proteomes" id="UP000593966"/>
    </source>
</evidence>
<organism evidence="2 3">
    <name type="scientific">Acinetobacter piscicola</name>
    <dbReference type="NCBI Taxonomy" id="2006115"/>
    <lineage>
        <taxon>Bacteria</taxon>
        <taxon>Pseudomonadati</taxon>
        <taxon>Pseudomonadota</taxon>
        <taxon>Gammaproteobacteria</taxon>
        <taxon>Moraxellales</taxon>
        <taxon>Moraxellaceae</taxon>
        <taxon>Acinetobacter</taxon>
    </lineage>
</organism>
<evidence type="ECO:0000256" key="1">
    <source>
        <dbReference type="SAM" id="MobiDB-lite"/>
    </source>
</evidence>
<dbReference type="EMBL" id="CP048659">
    <property type="protein sequence ID" value="QOW46870.1"/>
    <property type="molecule type" value="Genomic_DNA"/>
</dbReference>